<keyword evidence="2" id="KW-0812">Transmembrane</keyword>
<keyword evidence="4" id="KW-1185">Reference proteome</keyword>
<feature type="transmembrane region" description="Helical" evidence="2">
    <location>
        <begin position="64"/>
        <end position="84"/>
    </location>
</feature>
<evidence type="ECO:0000313" key="4">
    <source>
        <dbReference type="Proteomes" id="UP000282323"/>
    </source>
</evidence>
<name>A0A3N6PI17_NATCH</name>
<keyword evidence="2" id="KW-1133">Transmembrane helix</keyword>
<evidence type="ECO:0000256" key="1">
    <source>
        <dbReference type="SAM" id="MobiDB-lite"/>
    </source>
</evidence>
<dbReference type="RefSeq" id="WP_124193815.1">
    <property type="nucleotide sequence ID" value="NZ_REGA01000001.1"/>
</dbReference>
<reference evidence="3 4" key="1">
    <citation type="submission" date="2018-10" db="EMBL/GenBank/DDBJ databases">
        <title>Natrarchaeobius chitinivorans gen. nov., sp. nov., and Natrarchaeobius haloalkaliphilus sp. nov., alkaliphilic, chitin-utilizing haloarchaea from hypersaline alkaline lakes.</title>
        <authorList>
            <person name="Sorokin D.Y."/>
            <person name="Elcheninov A.G."/>
            <person name="Kostrikina N.A."/>
            <person name="Bale N.J."/>
            <person name="Sinninghe Damste J.S."/>
            <person name="Khijniak T.V."/>
            <person name="Kublanov I.V."/>
            <person name="Toshchakov S.V."/>
        </authorList>
    </citation>
    <scope>NUCLEOTIDE SEQUENCE [LARGE SCALE GENOMIC DNA]</scope>
    <source>
        <strain evidence="3 4">AArcht4T</strain>
    </source>
</reference>
<feature type="compositionally biased region" description="Basic and acidic residues" evidence="1">
    <location>
        <begin position="1"/>
        <end position="15"/>
    </location>
</feature>
<dbReference type="AlphaFoldDB" id="A0A3N6PI17"/>
<evidence type="ECO:0000256" key="2">
    <source>
        <dbReference type="SAM" id="Phobius"/>
    </source>
</evidence>
<dbReference type="EMBL" id="REGA01000001">
    <property type="protein sequence ID" value="RQG97835.1"/>
    <property type="molecule type" value="Genomic_DNA"/>
</dbReference>
<gene>
    <name evidence="3" type="ORF">EA473_01125</name>
</gene>
<keyword evidence="2" id="KW-0472">Membrane</keyword>
<organism evidence="3 4">
    <name type="scientific">Natrarchaeobius chitinivorans</name>
    <dbReference type="NCBI Taxonomy" id="1679083"/>
    <lineage>
        <taxon>Archaea</taxon>
        <taxon>Methanobacteriati</taxon>
        <taxon>Methanobacteriota</taxon>
        <taxon>Stenosarchaea group</taxon>
        <taxon>Halobacteria</taxon>
        <taxon>Halobacteriales</taxon>
        <taxon>Natrialbaceae</taxon>
        <taxon>Natrarchaeobius</taxon>
    </lineage>
</organism>
<evidence type="ECO:0000313" key="3">
    <source>
        <dbReference type="EMBL" id="RQG97835.1"/>
    </source>
</evidence>
<dbReference type="Proteomes" id="UP000282323">
    <property type="component" value="Unassembled WGS sequence"/>
</dbReference>
<comment type="caution">
    <text evidence="3">The sequence shown here is derived from an EMBL/GenBank/DDBJ whole genome shotgun (WGS) entry which is preliminary data.</text>
</comment>
<accession>A0A3N6PI17</accession>
<proteinExistence type="predicted"/>
<feature type="region of interest" description="Disordered" evidence="1">
    <location>
        <begin position="1"/>
        <end position="27"/>
    </location>
</feature>
<protein>
    <submittedName>
        <fullName evidence="3">Uncharacterized protein</fullName>
    </submittedName>
</protein>
<sequence>MDCPSDRDIQAKRDEIEELSPSKTEELRHRKTTEMELLVNQRLICELEDLRESIDIFRTWSRRLTGVLVIFAFLQVILAVLSLAL</sequence>